<evidence type="ECO:0000313" key="5">
    <source>
        <dbReference type="Proteomes" id="UP000014680"/>
    </source>
</evidence>
<gene>
    <name evidence="4" type="ORF">EIN_475650</name>
</gene>
<dbReference type="Pfam" id="PF00208">
    <property type="entry name" value="ELFV_dehydrog"/>
    <property type="match status" value="1"/>
</dbReference>
<evidence type="ECO:0000259" key="3">
    <source>
        <dbReference type="SMART" id="SM00839"/>
    </source>
</evidence>
<dbReference type="GO" id="GO:0006538">
    <property type="term" value="P:L-glutamate catabolic process"/>
    <property type="evidence" value="ECO:0007669"/>
    <property type="project" value="TreeGrafter"/>
</dbReference>
<evidence type="ECO:0000313" key="4">
    <source>
        <dbReference type="EMBL" id="ELP88873.1"/>
    </source>
</evidence>
<dbReference type="SUPFAM" id="SSF51735">
    <property type="entry name" value="NAD(P)-binding Rossmann-fold domains"/>
    <property type="match status" value="1"/>
</dbReference>
<comment type="similarity">
    <text evidence="1">Belongs to the Glu/Leu/Phe/Val dehydrogenases family.</text>
</comment>
<dbReference type="SUPFAM" id="SSF53223">
    <property type="entry name" value="Aminoacid dehydrogenase-like, N-terminal domain"/>
    <property type="match status" value="1"/>
</dbReference>
<dbReference type="OrthoDB" id="184415at2759"/>
<keyword evidence="5" id="KW-1185">Reference proteome</keyword>
<sequence length="936" mass="108102">MCGVDYIKWLTENFTAESFVVQSSNKSVISEILSLNKFFENYLFLTFKTYAIVLSVDSPNSEERTLKHYKDKIILTYESLLSATNLPEYDQKLRVARVSFVEETLSICDESVKQELTQKALEEDTVIYQITKNDGNWQILFAWKNIDLHNFLYRVALVFDKRNIRMDGCSFCIENIATTNTILIGKLKIIGSQLNDNYKSEALMREFAMLREFYTKDLIFQKLIETRFMSISRCSLLRAFSALAEQFLAQINEDLYTNYFIQEALTFHANISKLIVDAFYAKFKPGAVNLAIYEKSISEIEEMISNIDSGKPKHDTRRKTVLACILILLKSVLKTNFFCLSKTATGFRLDPNFLVELDKSFPTFKRVEKFPEIPFGIFFVFTRNFFGFHVRFRDLARGGLRTVITRDEEQESYEKPKMFTECYNLAYTQQKKNKDIPEGGSKGIIFMRPDKIDEMCAILRSKFEFEGKENIAEKIAQYRKSMKVEYLYSVQRNFLKTFLSLFVSDENGKLRDTQIVDYYNIPEYIYLGPDENMHDSMIEWLSEYSKKVKYFARGAFISGKEKTGINHKEYGVTSLGVFEYLEECLNFLNIKKYTMKIKGGPNGDVAGNLIHLIYNKHKDRCTITSISSSACAISDRKGISIDELERLFVNNLALQHFDPMKMNEGGYMVLITEKRESGAFRVENKVLRKTESTVQTEWVESNKAMRMFETMVHKDVTDVFCPCGGRPFSLNEDNIDDFYVNNVPTSKMVFEGANLYFTPKAREVLEKSGVLIFKDSSANKCGVISSSYEILAGLALEENEFVEIKKEYAKAIVERLKEVARDEAKCMIDAYKNGEKSLVKISEMVSQKINTYTDGINKFLQNVDLREEKNKQILDVYIRYLPTVLREKYLQKCIERVPQMHMKAIIATSLATGVVYSKGLVWDVSIVDILPFLLSK</sequence>
<evidence type="ECO:0000256" key="2">
    <source>
        <dbReference type="ARBA" id="ARBA00023002"/>
    </source>
</evidence>
<dbReference type="GO" id="GO:0004352">
    <property type="term" value="F:glutamate dehydrogenase (NAD+) activity"/>
    <property type="evidence" value="ECO:0007669"/>
    <property type="project" value="TreeGrafter"/>
</dbReference>
<dbReference type="InterPro" id="IPR036291">
    <property type="entry name" value="NAD(P)-bd_dom_sf"/>
</dbReference>
<organism evidence="4 5">
    <name type="scientific">Entamoeba invadens IP1</name>
    <dbReference type="NCBI Taxonomy" id="370355"/>
    <lineage>
        <taxon>Eukaryota</taxon>
        <taxon>Amoebozoa</taxon>
        <taxon>Evosea</taxon>
        <taxon>Archamoebae</taxon>
        <taxon>Mastigamoebida</taxon>
        <taxon>Entamoebidae</taxon>
        <taxon>Entamoeba</taxon>
    </lineage>
</organism>
<dbReference type="KEGG" id="eiv:EIN_475650"/>
<name>A0A0A1U3T2_ENTIV</name>
<dbReference type="RefSeq" id="XP_004255644.1">
    <property type="nucleotide sequence ID" value="XM_004255596.1"/>
</dbReference>
<evidence type="ECO:0000256" key="1">
    <source>
        <dbReference type="ARBA" id="ARBA00006382"/>
    </source>
</evidence>
<dbReference type="Gene3D" id="3.40.50.720">
    <property type="entry name" value="NAD(P)-binding Rossmann-like Domain"/>
    <property type="match status" value="1"/>
</dbReference>
<dbReference type="Proteomes" id="UP000014680">
    <property type="component" value="Unassembled WGS sequence"/>
</dbReference>
<proteinExistence type="inferred from homology"/>
<dbReference type="VEuPathDB" id="AmoebaDB:EIN_475650"/>
<feature type="domain" description="Glutamate/phenylalanine/leucine/valine/L-tryptophan dehydrogenase C-terminal" evidence="3">
    <location>
        <begin position="564"/>
        <end position="848"/>
    </location>
</feature>
<dbReference type="SMART" id="SM00839">
    <property type="entry name" value="ELFV_dehydrog"/>
    <property type="match status" value="1"/>
</dbReference>
<protein>
    <submittedName>
        <fullName evidence="4">Glutamate dehydrogenase, putative</fullName>
    </submittedName>
</protein>
<reference evidence="4 5" key="1">
    <citation type="submission" date="2012-10" db="EMBL/GenBank/DDBJ databases">
        <authorList>
            <person name="Zafar N."/>
            <person name="Inman J."/>
            <person name="Hall N."/>
            <person name="Lorenzi H."/>
            <person name="Caler E."/>
        </authorList>
    </citation>
    <scope>NUCLEOTIDE SEQUENCE [LARGE SCALE GENOMIC DNA]</scope>
    <source>
        <strain evidence="4 5">IP1</strain>
    </source>
</reference>
<dbReference type="InterPro" id="IPR046346">
    <property type="entry name" value="Aminoacid_DH-like_N_sf"/>
</dbReference>
<dbReference type="AlphaFoldDB" id="A0A0A1U3T2"/>
<dbReference type="EMBL" id="KB206689">
    <property type="protein sequence ID" value="ELP88873.1"/>
    <property type="molecule type" value="Genomic_DNA"/>
</dbReference>
<dbReference type="PANTHER" id="PTHR11606:SF39">
    <property type="entry name" value="GLUTAMATE_PHENYLALANINE_LEUCINE_VALINE_L-TRYPTOPHAN DEHYDROGENASE C-TERMINAL DOMAIN-CONTAINING PROTEIN"/>
    <property type="match status" value="1"/>
</dbReference>
<keyword evidence="2" id="KW-0560">Oxidoreductase</keyword>
<dbReference type="GO" id="GO:0005739">
    <property type="term" value="C:mitochondrion"/>
    <property type="evidence" value="ECO:0007669"/>
    <property type="project" value="TreeGrafter"/>
</dbReference>
<dbReference type="PANTHER" id="PTHR11606">
    <property type="entry name" value="GLUTAMATE DEHYDROGENASE"/>
    <property type="match status" value="1"/>
</dbReference>
<dbReference type="InterPro" id="IPR006096">
    <property type="entry name" value="Glu/Leu/Phe/Val/Trp_DH_C"/>
</dbReference>
<dbReference type="GeneID" id="14887865"/>
<accession>A0A0A1U3T2</accession>